<dbReference type="Proteomes" id="UP000222106">
    <property type="component" value="Unassembled WGS sequence"/>
</dbReference>
<feature type="transmembrane region" description="Helical" evidence="1">
    <location>
        <begin position="80"/>
        <end position="101"/>
    </location>
</feature>
<evidence type="ECO:0000313" key="2">
    <source>
        <dbReference type="EMBL" id="PFG41189.1"/>
    </source>
</evidence>
<dbReference type="EMBL" id="PDJI01000004">
    <property type="protein sequence ID" value="PFG41189.1"/>
    <property type="molecule type" value="Genomic_DNA"/>
</dbReference>
<dbReference type="RefSeq" id="WP_098484987.1">
    <property type="nucleotide sequence ID" value="NZ_PDJI01000004.1"/>
</dbReference>
<feature type="transmembrane region" description="Helical" evidence="1">
    <location>
        <begin position="113"/>
        <end position="138"/>
    </location>
</feature>
<sequence length="239" mass="22553">MSHPGGLLRWVGLCAAAEAVGMTAAATAARVGASLAHGPTGAAGAWGVVVLGGLVEGTAIGLAQAAALRPLVRGLRVGRFVAVTVAVAGLGWAAASAPSVLATDDGAAGPPLAVVLGGAAGLGLVMGAVLGTAQAAVLRPTTAPVDQRGAATAVRPGAATASGPLTAQARDVARPWRWVGVSAAAWTPAMVVVFAGAQAAPASWPTGSVALLGTATGALAGAVLGAVCGALAPLLHAGT</sequence>
<feature type="transmembrane region" description="Helical" evidence="1">
    <location>
        <begin position="178"/>
        <end position="197"/>
    </location>
</feature>
<keyword evidence="1" id="KW-0812">Transmembrane</keyword>
<keyword evidence="1" id="KW-1133">Transmembrane helix</keyword>
<keyword evidence="1" id="KW-0472">Membrane</keyword>
<evidence type="ECO:0000256" key="1">
    <source>
        <dbReference type="SAM" id="Phobius"/>
    </source>
</evidence>
<feature type="transmembrane region" description="Helical" evidence="1">
    <location>
        <begin position="209"/>
        <end position="235"/>
    </location>
</feature>
<protein>
    <submittedName>
        <fullName evidence="2">Uncharacterized protein</fullName>
    </submittedName>
</protein>
<feature type="transmembrane region" description="Helical" evidence="1">
    <location>
        <begin position="44"/>
        <end position="68"/>
    </location>
</feature>
<evidence type="ECO:0000313" key="3">
    <source>
        <dbReference type="Proteomes" id="UP000222106"/>
    </source>
</evidence>
<reference evidence="2 3" key="1">
    <citation type="submission" date="2017-10" db="EMBL/GenBank/DDBJ databases">
        <title>Sequencing the genomes of 1000 actinobacteria strains.</title>
        <authorList>
            <person name="Klenk H.-P."/>
        </authorList>
    </citation>
    <scope>NUCLEOTIDE SEQUENCE [LARGE SCALE GENOMIC DNA]</scope>
    <source>
        <strain evidence="2 3">DSM 21838</strain>
    </source>
</reference>
<keyword evidence="3" id="KW-1185">Reference proteome</keyword>
<comment type="caution">
    <text evidence="2">The sequence shown here is derived from an EMBL/GenBank/DDBJ whole genome shotgun (WGS) entry which is preliminary data.</text>
</comment>
<name>A0A2A9ESL3_9MICO</name>
<dbReference type="OrthoDB" id="5198814at2"/>
<proteinExistence type="predicted"/>
<organism evidence="2 3">
    <name type="scientific">Georgenia soli</name>
    <dbReference type="NCBI Taxonomy" id="638953"/>
    <lineage>
        <taxon>Bacteria</taxon>
        <taxon>Bacillati</taxon>
        <taxon>Actinomycetota</taxon>
        <taxon>Actinomycetes</taxon>
        <taxon>Micrococcales</taxon>
        <taxon>Bogoriellaceae</taxon>
        <taxon>Georgenia</taxon>
    </lineage>
</organism>
<gene>
    <name evidence="2" type="ORF">ATJ97_3737</name>
</gene>
<accession>A0A2A9ESL3</accession>
<dbReference type="AlphaFoldDB" id="A0A2A9ESL3"/>